<keyword evidence="1" id="KW-0479">Metal-binding</keyword>
<evidence type="ECO:0000313" key="4">
    <source>
        <dbReference type="Proteomes" id="UP000629365"/>
    </source>
</evidence>
<dbReference type="EMBL" id="BMCM01000003">
    <property type="protein sequence ID" value="GGD80807.1"/>
    <property type="molecule type" value="Genomic_DNA"/>
</dbReference>
<gene>
    <name evidence="3" type="ORF">GCM10007269_24560</name>
</gene>
<dbReference type="InterPro" id="IPR051335">
    <property type="entry name" value="Alanyl-tRNA_Editing_Enzymes"/>
</dbReference>
<name>A0ABQ1RUT8_9MICO</name>
<dbReference type="PANTHER" id="PTHR43462:SF1">
    <property type="entry name" value="ALANYL-TRNA EDITING PROTEIN AARSD1"/>
    <property type="match status" value="1"/>
</dbReference>
<evidence type="ECO:0000256" key="2">
    <source>
        <dbReference type="ARBA" id="ARBA00022833"/>
    </source>
</evidence>
<keyword evidence="4" id="KW-1185">Reference proteome</keyword>
<keyword evidence="2" id="KW-0862">Zinc</keyword>
<comment type="caution">
    <text evidence="3">The sequence shown here is derived from an EMBL/GenBank/DDBJ whole genome shotgun (WGS) entry which is preliminary data.</text>
</comment>
<dbReference type="PANTHER" id="PTHR43462">
    <property type="entry name" value="ALANYL-TRNA EDITING PROTEIN"/>
    <property type="match status" value="1"/>
</dbReference>
<sequence length="298" mass="31639">MSDTPAPVQVMAATNVTFASGAVRGDGVISRVERMPTGTVVVADATPFHPVDHTWPDQPGDAGELGSGDEHVAVAEAVMAAVSDTGEFAVGAEIPVKRGAEGWTWLVGHRLEGEAPDWLAEGAEVRLEVDARRRAGLSRGHTACHLASLALDLAVADLWRKDPGTDALGSPDFEGRANQTSRIDEDVSVDEYRLGKSLRKAGFDTETFAGTLSEREDAINAKLAEWVASGGASRIEVDGPSIIDRRRWRCELPEGEAVILCGGTHVDALSEFSSVRVTLELPDPQLLVMTTKVVPAAV</sequence>
<dbReference type="Gene3D" id="3.30.980.10">
    <property type="entry name" value="Threonyl-trna Synthetase, Chain A, domain 2"/>
    <property type="match status" value="1"/>
</dbReference>
<dbReference type="SUPFAM" id="SSF55186">
    <property type="entry name" value="ThrRS/AlaRS common domain"/>
    <property type="match status" value="1"/>
</dbReference>
<reference evidence="4" key="1">
    <citation type="journal article" date="2019" name="Int. J. Syst. Evol. Microbiol.">
        <title>The Global Catalogue of Microorganisms (GCM) 10K type strain sequencing project: providing services to taxonomists for standard genome sequencing and annotation.</title>
        <authorList>
            <consortium name="The Broad Institute Genomics Platform"/>
            <consortium name="The Broad Institute Genome Sequencing Center for Infectious Disease"/>
            <person name="Wu L."/>
            <person name="Ma J."/>
        </authorList>
    </citation>
    <scope>NUCLEOTIDE SEQUENCE [LARGE SCALE GENOMIC DNA]</scope>
    <source>
        <strain evidence="4">CCM 7640</strain>
    </source>
</reference>
<dbReference type="Proteomes" id="UP000629365">
    <property type="component" value="Unassembled WGS sequence"/>
</dbReference>
<dbReference type="RefSeq" id="WP_229703067.1">
    <property type="nucleotide sequence ID" value="NZ_BMCM01000003.1"/>
</dbReference>
<protein>
    <recommendedName>
        <fullName evidence="5">Alanyl-tRNA synthetase</fullName>
    </recommendedName>
</protein>
<proteinExistence type="predicted"/>
<dbReference type="InterPro" id="IPR018163">
    <property type="entry name" value="Thr/Ala-tRNA-synth_IIc_edit"/>
</dbReference>
<evidence type="ECO:0000256" key="1">
    <source>
        <dbReference type="ARBA" id="ARBA00022723"/>
    </source>
</evidence>
<evidence type="ECO:0000313" key="3">
    <source>
        <dbReference type="EMBL" id="GGD80807.1"/>
    </source>
</evidence>
<evidence type="ECO:0008006" key="5">
    <source>
        <dbReference type="Google" id="ProtNLM"/>
    </source>
</evidence>
<accession>A0ABQ1RUT8</accession>
<organism evidence="3 4">
    <name type="scientific">Microbacterium murale</name>
    <dbReference type="NCBI Taxonomy" id="1081040"/>
    <lineage>
        <taxon>Bacteria</taxon>
        <taxon>Bacillati</taxon>
        <taxon>Actinomycetota</taxon>
        <taxon>Actinomycetes</taxon>
        <taxon>Micrococcales</taxon>
        <taxon>Microbacteriaceae</taxon>
        <taxon>Microbacterium</taxon>
    </lineage>
</organism>